<accession>A0ACC1SNR5</accession>
<evidence type="ECO:0000313" key="2">
    <source>
        <dbReference type="Proteomes" id="UP001148629"/>
    </source>
</evidence>
<dbReference type="EMBL" id="JANRMS010000254">
    <property type="protein sequence ID" value="KAJ3543235.1"/>
    <property type="molecule type" value="Genomic_DNA"/>
</dbReference>
<sequence length="1718" mass="193271">MSTRASVLSLDGHFRTNSRDTPSQANSLSNSSLLINVRDAYLSSRSYELDSSTSIVVNSWLNAYQGTLAIDKHLTERVWEHACRRSKDQTVILSSLHRSTPSVLEPLLSSFPITFPSSIFSALNAIQPLINCVTPENPSTPRYAALGVRLTLGQDGALKGVSLNLPRDGLDTKRGLFDVPQEAGYRAFDVFYYILKSVTTDAEREYLRLDQPSKYVLLNKSKTFNPPSYIPTADDAAAAGDFRQALREIGIKGSLHRGFISSLVGLLKFGNTLSDDCDMASLVEACEDAGSLLGIEPSVLHDCSLDERQSFAASLYASLVHWVISKANEAIALQFDTVQDKELEDKLGSDDGSLGDFNVTVVDVPEPAYGKAFAMQSAFDDSLGLNAAMIKDGMMAPSVGAGVLQEMQRALSNVTPTSTNRQSWPLKDIVFSEICSKAEDDSFLQRISVPVEKYGAKDDTNRGLGSQLDVSSLIASTQVWHHLSLHPSDEKPAIFTESSPPSSIWSTESVSQQILSWRLSEWANRRRTYLGFTAHFEMVEFSQRYSPLGCQQGQDGINYWLMQRGWHSGQVFVGNTCVWMCENTWREAEGLLDLELLRVSENGTEFKPPTYYHNSLSSLPFIPGPYGSRDQLLTLHGDASQVNLDHKTNTTPPSIVFPNSAEAKLADDFKPNIEPVYKDFPQSPGDPEMATVKHTEITKTTTSRRIWVAVVWALTFWIPTPLLRHVGRMKRPDVQMAWREKVVLVFIIMLINAWLVFWVVAFGRLLCPNMDKAWSRKQVATHQGDDDFWVSIHGKIYDITDFWKQQHSDTDIETTTANMQPLAGLDLDNYFVPPLHMVCKGLGIKKTTRLATNNTPEYSTAVHTSGYYATDRKSALYNEDWYWTNFEPGIKEYYHGDLVYSKSKVKDEGENQHMWAMYGDQIYDLTDYFYTQDLYKGADEYVFLNESITDLWKKRPGQNIKKALDEMISLTANNKTAQTNVLRTWNCIQNRFYKGKTDFRESARCQVNNWVLLSFMIIVCAVVLAKFLAALRFGSKYRPSAQDKFVICQIPAYTEDEESLRKALDSLSDMNYDNKHKLICVICDGVVVGSGNDRPTHKLLLDILGVDPRVDPPALPCQSVGAGTSQLNYGKVYSGLYEYEGNVVPYLVVVKVGKESERSKPGNRGKRDTQVLLMRFLNRVHHRSPMNPLELEMYHQIRNVIGVDPGLYEYLLMIDADTCVHEDALKHLVASCAYDAKIAGICGETQLDNSERSWWTMIQVYEYFISHHLTKSFESLFGSVTCLPGCFTMYRLRTADGRKPLIISDAVIRDYSVGNVDTLHQKNLLALGEDRYLTTLMTKHFPQMAYKFLPDATCKTTAPDSWKVLLSQRRRWINSTIHNLVELVCLKDLCGFAFFSMRAVVFLDLCSTIILPATCAYIIYLVINVTQQNGQFPLISIILLAAVYGLQALLFLLMRKWEHIGWMIIHLLAYPINSVILPIYSFWNQDNFTWGNTRVVVGEDGNKQVVAVNDESFDPRSIPLQLWDDYACANDLPHTHAHDPYQTQLGMMCSARQLGSTMTLNTLVANPHRGSYATNSSIADYLDPLSRNNAQYTIFCGAAMSDYAGTMAGVQPGTYPATDLDIKSHRDSAHLRSGSRLSMLDRSGHPSFCSTTSLQLGQDEPDEKTIVEAIRSVLSQVDLDTITKKQVRVLVEHRLQRELVGKSRSFMDQKIDEELENM</sequence>
<organism evidence="1 2">
    <name type="scientific">Fusarium decemcellulare</name>
    <dbReference type="NCBI Taxonomy" id="57161"/>
    <lineage>
        <taxon>Eukaryota</taxon>
        <taxon>Fungi</taxon>
        <taxon>Dikarya</taxon>
        <taxon>Ascomycota</taxon>
        <taxon>Pezizomycotina</taxon>
        <taxon>Sordariomycetes</taxon>
        <taxon>Hypocreomycetidae</taxon>
        <taxon>Hypocreales</taxon>
        <taxon>Nectriaceae</taxon>
        <taxon>Fusarium</taxon>
        <taxon>Fusarium decemcellulare species complex</taxon>
    </lineage>
</organism>
<proteinExistence type="predicted"/>
<name>A0ACC1SNR5_9HYPO</name>
<keyword evidence="2" id="KW-1185">Reference proteome</keyword>
<protein>
    <submittedName>
        <fullName evidence="1">Uncharacterized protein</fullName>
    </submittedName>
</protein>
<comment type="caution">
    <text evidence="1">The sequence shown here is derived from an EMBL/GenBank/DDBJ whole genome shotgun (WGS) entry which is preliminary data.</text>
</comment>
<evidence type="ECO:0000313" key="1">
    <source>
        <dbReference type="EMBL" id="KAJ3543235.1"/>
    </source>
</evidence>
<dbReference type="Proteomes" id="UP001148629">
    <property type="component" value="Unassembled WGS sequence"/>
</dbReference>
<gene>
    <name evidence="1" type="ORF">NM208_g3681</name>
</gene>
<reference evidence="1" key="1">
    <citation type="submission" date="2022-08" db="EMBL/GenBank/DDBJ databases">
        <title>Genome Sequence of Fusarium decemcellulare.</title>
        <authorList>
            <person name="Buettner E."/>
        </authorList>
    </citation>
    <scope>NUCLEOTIDE SEQUENCE</scope>
    <source>
        <strain evidence="1">Babe19</strain>
    </source>
</reference>